<keyword evidence="1" id="KW-0175">Coiled coil</keyword>
<evidence type="ECO:0000256" key="4">
    <source>
        <dbReference type="SAM" id="SignalP"/>
    </source>
</evidence>
<keyword evidence="4" id="KW-0732">Signal</keyword>
<protein>
    <recommendedName>
        <fullName evidence="5">DUF5129 domain-containing protein</fullName>
    </recommendedName>
</protein>
<feature type="region of interest" description="Disordered" evidence="2">
    <location>
        <begin position="474"/>
        <end position="500"/>
    </location>
</feature>
<dbReference type="Proteomes" id="UP000642819">
    <property type="component" value="Unassembled WGS sequence"/>
</dbReference>
<feature type="transmembrane region" description="Helical" evidence="3">
    <location>
        <begin position="191"/>
        <end position="211"/>
    </location>
</feature>
<evidence type="ECO:0000256" key="2">
    <source>
        <dbReference type="SAM" id="MobiDB-lite"/>
    </source>
</evidence>
<evidence type="ECO:0000256" key="1">
    <source>
        <dbReference type="SAM" id="Coils"/>
    </source>
</evidence>
<accession>A0ABQ3GD56</accession>
<dbReference type="Gene3D" id="3.10.310.50">
    <property type="match status" value="1"/>
</dbReference>
<evidence type="ECO:0000259" key="5">
    <source>
        <dbReference type="Pfam" id="PF17173"/>
    </source>
</evidence>
<dbReference type="RefSeq" id="WP_189348773.1">
    <property type="nucleotide sequence ID" value="NZ_BMXK01000003.1"/>
</dbReference>
<comment type="caution">
    <text evidence="6">The sequence shown here is derived from an EMBL/GenBank/DDBJ whole genome shotgun (WGS) entry which is preliminary data.</text>
</comment>
<feature type="chain" id="PRO_5045669272" description="DUF5129 domain-containing protein" evidence="4">
    <location>
        <begin position="43"/>
        <end position="500"/>
    </location>
</feature>
<keyword evidence="7" id="KW-1185">Reference proteome</keyword>
<evidence type="ECO:0000313" key="7">
    <source>
        <dbReference type="Proteomes" id="UP000642819"/>
    </source>
</evidence>
<keyword evidence="3" id="KW-1133">Transmembrane helix</keyword>
<feature type="coiled-coil region" evidence="1">
    <location>
        <begin position="388"/>
        <end position="437"/>
    </location>
</feature>
<organism evidence="6 7">
    <name type="scientific">Zhihengliuella salsuginis</name>
    <dbReference type="NCBI Taxonomy" id="578222"/>
    <lineage>
        <taxon>Bacteria</taxon>
        <taxon>Bacillati</taxon>
        <taxon>Actinomycetota</taxon>
        <taxon>Actinomycetes</taxon>
        <taxon>Micrococcales</taxon>
        <taxon>Micrococcaceae</taxon>
        <taxon>Zhihengliuella</taxon>
    </lineage>
</organism>
<sequence>MAASRPRHGSATRSTTTARPVVAVLAALLVACGLSTAGLVSAAGPAAAAAPAGVEVVDTSDVLDDAAVAESIRDLDFHVATDVVVLTLDGRGANHLNEAVLDYARASSPAWISGDGENWSDGLFILAVDPRGRQVGTYFGDDREVSQAAQDSIQEATKGDFRKNRWEEGAVAGVEEAAGLIGRPWYQHPGVFVLGLLLVLGGLVTTLAIGFTRRGCRQRVEAALVRGDGHRSSVASDLGATEANAGRIPATSSYGKRVLAKYATFVDDYRGVLAEREELEALDVRARSEKAAAVRAEAWADRAARLDAFDDVVADAADLLSMTGQWQAAWKRQAAGFREDLDAVPGIVDLEPDAAGTAEAGDLLDVAGRARVELSSVGSRLTARQITAELALDELQRLRTELSDLFERYSLVVIDSYAQTSEEREKMQEEMASTRRSYTGSHANILDVSFPTLFLFHGAAFSSWHASGTSAVDATRSEGTSTGYGSGSGGFSGAGSSSSF</sequence>
<name>A0ABQ3GD56_9MICC</name>
<keyword evidence="3" id="KW-0812">Transmembrane</keyword>
<feature type="signal peptide" evidence="4">
    <location>
        <begin position="1"/>
        <end position="42"/>
    </location>
</feature>
<keyword evidence="3" id="KW-0472">Membrane</keyword>
<dbReference type="Pfam" id="PF17173">
    <property type="entry name" value="DUF5129"/>
    <property type="match status" value="1"/>
</dbReference>
<dbReference type="EMBL" id="BMXK01000003">
    <property type="protein sequence ID" value="GHD02256.1"/>
    <property type="molecule type" value="Genomic_DNA"/>
</dbReference>
<dbReference type="InterPro" id="IPR033435">
    <property type="entry name" value="DUF5129"/>
</dbReference>
<gene>
    <name evidence="6" type="ORF">GCM10008096_07170</name>
</gene>
<reference evidence="7" key="1">
    <citation type="journal article" date="2019" name="Int. J. Syst. Evol. Microbiol.">
        <title>The Global Catalogue of Microorganisms (GCM) 10K type strain sequencing project: providing services to taxonomists for standard genome sequencing and annotation.</title>
        <authorList>
            <consortium name="The Broad Institute Genomics Platform"/>
            <consortium name="The Broad Institute Genome Sequencing Center for Infectious Disease"/>
            <person name="Wu L."/>
            <person name="Ma J."/>
        </authorList>
    </citation>
    <scope>NUCLEOTIDE SEQUENCE [LARGE SCALE GENOMIC DNA]</scope>
    <source>
        <strain evidence="7">KCTC 19466</strain>
    </source>
</reference>
<feature type="domain" description="DUF5129" evidence="5">
    <location>
        <begin position="56"/>
        <end position="395"/>
    </location>
</feature>
<proteinExistence type="predicted"/>
<evidence type="ECO:0000313" key="6">
    <source>
        <dbReference type="EMBL" id="GHD02256.1"/>
    </source>
</evidence>
<dbReference type="PROSITE" id="PS51257">
    <property type="entry name" value="PROKAR_LIPOPROTEIN"/>
    <property type="match status" value="1"/>
</dbReference>
<feature type="compositionally biased region" description="Gly residues" evidence="2">
    <location>
        <begin position="482"/>
        <end position="493"/>
    </location>
</feature>
<evidence type="ECO:0000256" key="3">
    <source>
        <dbReference type="SAM" id="Phobius"/>
    </source>
</evidence>